<proteinExistence type="predicted"/>
<sequence length="214" mass="23957">MAFNTSSSDIESLPAGFDIRVITKERPPVKGESCWGFTLSRHNRLHALVMGEYWSSISLPVIVFVEPNPGEERLFTLVERPDIEEAMARTDVPQVGQRSVGWMLHPDMKDGKIKVWKGPGVVTTVSTDFKLEMVKPFKRDDPRHLSNWPAGLFGRLLRARLEELEAQDQQAPAGQAPDPAIARIQQMLERLSVDQSDETLPDAPPPDHPEGNSQ</sequence>
<name>A0A3D8QN50_9EURO</name>
<reference evidence="2 3" key="1">
    <citation type="journal article" date="2018" name="IMA Fungus">
        <title>IMA Genome-F 9: Draft genome sequence of Annulohypoxylon stygium, Aspergillus mulundensis, Berkeleyomyces basicola (syn. Thielaviopsis basicola), Ceratocystis smalleyi, two Cercospora beticola strains, Coleophoma cylindrospora, Fusarium fracticaudum, Phialophora cf. hyalina, and Morchella septimelata.</title>
        <authorList>
            <person name="Wingfield B.D."/>
            <person name="Bills G.F."/>
            <person name="Dong Y."/>
            <person name="Huang W."/>
            <person name="Nel W.J."/>
            <person name="Swalarsk-Parry B.S."/>
            <person name="Vaghefi N."/>
            <person name="Wilken P.M."/>
            <person name="An Z."/>
            <person name="de Beer Z.W."/>
            <person name="De Vos L."/>
            <person name="Chen L."/>
            <person name="Duong T.A."/>
            <person name="Gao Y."/>
            <person name="Hammerbacher A."/>
            <person name="Kikkert J.R."/>
            <person name="Li Y."/>
            <person name="Li H."/>
            <person name="Li K."/>
            <person name="Li Q."/>
            <person name="Liu X."/>
            <person name="Ma X."/>
            <person name="Naidoo K."/>
            <person name="Pethybridge S.J."/>
            <person name="Sun J."/>
            <person name="Steenkamp E.T."/>
            <person name="van der Nest M.A."/>
            <person name="van Wyk S."/>
            <person name="Wingfield M.J."/>
            <person name="Xiong C."/>
            <person name="Yue Q."/>
            <person name="Zhang X."/>
        </authorList>
    </citation>
    <scope>NUCLEOTIDE SEQUENCE [LARGE SCALE GENOMIC DNA]</scope>
    <source>
        <strain evidence="2 3">DSM 5745</strain>
    </source>
</reference>
<protein>
    <submittedName>
        <fullName evidence="2">Uncharacterized protein</fullName>
    </submittedName>
</protein>
<evidence type="ECO:0000313" key="2">
    <source>
        <dbReference type="EMBL" id="RDW63232.1"/>
    </source>
</evidence>
<comment type="caution">
    <text evidence="2">The sequence shown here is derived from an EMBL/GenBank/DDBJ whole genome shotgun (WGS) entry which is preliminary data.</text>
</comment>
<evidence type="ECO:0000313" key="3">
    <source>
        <dbReference type="Proteomes" id="UP000256690"/>
    </source>
</evidence>
<dbReference type="RefSeq" id="XP_026599421.1">
    <property type="nucleotide sequence ID" value="XM_026752359.1"/>
</dbReference>
<dbReference type="EMBL" id="PVWQ01000015">
    <property type="protein sequence ID" value="RDW63232.1"/>
    <property type="molecule type" value="Genomic_DNA"/>
</dbReference>
<dbReference type="AlphaFoldDB" id="A0A3D8QN50"/>
<keyword evidence="3" id="KW-1185">Reference proteome</keyword>
<dbReference type="Proteomes" id="UP000256690">
    <property type="component" value="Unassembled WGS sequence"/>
</dbReference>
<feature type="region of interest" description="Disordered" evidence="1">
    <location>
        <begin position="189"/>
        <end position="214"/>
    </location>
</feature>
<evidence type="ECO:0000256" key="1">
    <source>
        <dbReference type="SAM" id="MobiDB-lite"/>
    </source>
</evidence>
<accession>A0A3D8QN50</accession>
<dbReference type="GeneID" id="38120713"/>
<organism evidence="2 3">
    <name type="scientific">Aspergillus mulundensis</name>
    <dbReference type="NCBI Taxonomy" id="1810919"/>
    <lineage>
        <taxon>Eukaryota</taxon>
        <taxon>Fungi</taxon>
        <taxon>Dikarya</taxon>
        <taxon>Ascomycota</taxon>
        <taxon>Pezizomycotina</taxon>
        <taxon>Eurotiomycetes</taxon>
        <taxon>Eurotiomycetidae</taxon>
        <taxon>Eurotiales</taxon>
        <taxon>Aspergillaceae</taxon>
        <taxon>Aspergillus</taxon>
        <taxon>Aspergillus subgen. Nidulantes</taxon>
    </lineage>
</organism>
<gene>
    <name evidence="2" type="ORF">DSM5745_10343</name>
</gene>
<feature type="compositionally biased region" description="Basic and acidic residues" evidence="1">
    <location>
        <begin position="205"/>
        <end position="214"/>
    </location>
</feature>